<reference evidence="2" key="1">
    <citation type="submission" date="2019-08" db="EMBL/GenBank/DDBJ databases">
        <authorList>
            <person name="Kucharzyk K."/>
            <person name="Murdoch R.W."/>
            <person name="Higgins S."/>
            <person name="Loffler F."/>
        </authorList>
    </citation>
    <scope>NUCLEOTIDE SEQUENCE</scope>
</reference>
<evidence type="ECO:0000256" key="1">
    <source>
        <dbReference type="SAM" id="MobiDB-lite"/>
    </source>
</evidence>
<accession>A0A645J7K0</accession>
<gene>
    <name evidence="2" type="ORF">SDC9_207137</name>
</gene>
<dbReference type="AlphaFoldDB" id="A0A645J7K0"/>
<organism evidence="2">
    <name type="scientific">bioreactor metagenome</name>
    <dbReference type="NCBI Taxonomy" id="1076179"/>
    <lineage>
        <taxon>unclassified sequences</taxon>
        <taxon>metagenomes</taxon>
        <taxon>ecological metagenomes</taxon>
    </lineage>
</organism>
<evidence type="ECO:0000313" key="2">
    <source>
        <dbReference type="EMBL" id="MPN59416.1"/>
    </source>
</evidence>
<sequence length="110" mass="12041">MLGIGEDDRGVFSGDGVVPQAADDSMVAFMAVLFRAGNDPVGSAGNRKRRARRFRQRGESLCERRTVVGDAVSPGAEFLNPESVRSHGEKQRQGHQHGNQQFPHDSVSFF</sequence>
<name>A0A645J7K0_9ZZZZ</name>
<proteinExistence type="predicted"/>
<feature type="compositionally biased region" description="Polar residues" evidence="1">
    <location>
        <begin position="96"/>
        <end position="110"/>
    </location>
</feature>
<comment type="caution">
    <text evidence="2">The sequence shown here is derived from an EMBL/GenBank/DDBJ whole genome shotgun (WGS) entry which is preliminary data.</text>
</comment>
<feature type="region of interest" description="Disordered" evidence="1">
    <location>
        <begin position="72"/>
        <end position="110"/>
    </location>
</feature>
<protein>
    <submittedName>
        <fullName evidence="2">Uncharacterized protein</fullName>
    </submittedName>
</protein>
<dbReference type="EMBL" id="VSSQ01133408">
    <property type="protein sequence ID" value="MPN59416.1"/>
    <property type="molecule type" value="Genomic_DNA"/>
</dbReference>